<dbReference type="EMBL" id="QBKT01000007">
    <property type="protein sequence ID" value="PTX60199.1"/>
    <property type="molecule type" value="Genomic_DNA"/>
</dbReference>
<evidence type="ECO:0000313" key="2">
    <source>
        <dbReference type="Proteomes" id="UP000244090"/>
    </source>
</evidence>
<comment type="caution">
    <text evidence="1">The sequence shown here is derived from an EMBL/GenBank/DDBJ whole genome shotgun (WGS) entry which is preliminary data.</text>
</comment>
<accession>A0A2T6BVV6</accession>
<dbReference type="OrthoDB" id="1425764at2"/>
<dbReference type="Proteomes" id="UP000244090">
    <property type="component" value="Unassembled WGS sequence"/>
</dbReference>
<proteinExistence type="predicted"/>
<organism evidence="1 2">
    <name type="scientific">Kordia periserrulae</name>
    <dbReference type="NCBI Taxonomy" id="701523"/>
    <lineage>
        <taxon>Bacteria</taxon>
        <taxon>Pseudomonadati</taxon>
        <taxon>Bacteroidota</taxon>
        <taxon>Flavobacteriia</taxon>
        <taxon>Flavobacteriales</taxon>
        <taxon>Flavobacteriaceae</taxon>
        <taxon>Kordia</taxon>
    </lineage>
</organism>
<gene>
    <name evidence="1" type="ORF">C8N46_107206</name>
</gene>
<reference evidence="1 2" key="1">
    <citation type="submission" date="2018-04" db="EMBL/GenBank/DDBJ databases">
        <title>Genomic Encyclopedia of Archaeal and Bacterial Type Strains, Phase II (KMG-II): from individual species to whole genera.</title>
        <authorList>
            <person name="Goeker M."/>
        </authorList>
    </citation>
    <scope>NUCLEOTIDE SEQUENCE [LARGE SCALE GENOMIC DNA]</scope>
    <source>
        <strain evidence="1 2">DSM 25731</strain>
    </source>
</reference>
<keyword evidence="2" id="KW-1185">Reference proteome</keyword>
<name>A0A2T6BVV6_9FLAO</name>
<evidence type="ECO:0000313" key="1">
    <source>
        <dbReference type="EMBL" id="PTX60199.1"/>
    </source>
</evidence>
<dbReference type="RefSeq" id="WP_108115801.1">
    <property type="nucleotide sequence ID" value="NZ_QBKT01000007.1"/>
</dbReference>
<sequence>MKKFIFTSRHLVIVLSLVIASLCIIGCQSEDIATEDSPALETVTSKQIPLEPDFIPPNIPNPSIDVHCVVRLAYLSYLERCPENASVVSYWTNIFYSQGFEGVAVGFISSPEASQRWNSRYHSFLNRNNLTSYQIDKKVYIAYQGLLLREPDVNGGTYWTNQLRSRGLNYVARAIGSSPEFERRLANISTECNNAANQCTF</sequence>
<protein>
    <submittedName>
        <fullName evidence="1">Uncharacterized protein DUF4214</fullName>
    </submittedName>
</protein>
<dbReference type="AlphaFoldDB" id="A0A2T6BVV6"/>